<evidence type="ECO:0000259" key="1">
    <source>
        <dbReference type="Pfam" id="PF00814"/>
    </source>
</evidence>
<feature type="domain" description="Gcp-like" evidence="1">
    <location>
        <begin position="31"/>
        <end position="227"/>
    </location>
</feature>
<dbReference type="Pfam" id="PF00814">
    <property type="entry name" value="TsaD"/>
    <property type="match status" value="1"/>
</dbReference>
<dbReference type="InterPro" id="IPR022496">
    <property type="entry name" value="T6A_TsaB"/>
</dbReference>
<dbReference type="GO" id="GO:0005829">
    <property type="term" value="C:cytosol"/>
    <property type="evidence" value="ECO:0007669"/>
    <property type="project" value="TreeGrafter"/>
</dbReference>
<organism evidence="2 3">
    <name type="scientific">Marininema mesophilum</name>
    <dbReference type="NCBI Taxonomy" id="1048340"/>
    <lineage>
        <taxon>Bacteria</taxon>
        <taxon>Bacillati</taxon>
        <taxon>Bacillota</taxon>
        <taxon>Bacilli</taxon>
        <taxon>Bacillales</taxon>
        <taxon>Thermoactinomycetaceae</taxon>
        <taxon>Marininema</taxon>
    </lineage>
</organism>
<proteinExistence type="predicted"/>
<dbReference type="CDD" id="cd24032">
    <property type="entry name" value="ASKHA_NBD_TsaB"/>
    <property type="match status" value="1"/>
</dbReference>
<dbReference type="Proteomes" id="UP000198534">
    <property type="component" value="Unassembled WGS sequence"/>
</dbReference>
<dbReference type="GO" id="GO:0002949">
    <property type="term" value="P:tRNA threonylcarbamoyladenosine modification"/>
    <property type="evidence" value="ECO:0007669"/>
    <property type="project" value="InterPro"/>
</dbReference>
<dbReference type="EMBL" id="FNNQ01000023">
    <property type="protein sequence ID" value="SDX54017.1"/>
    <property type="molecule type" value="Genomic_DNA"/>
</dbReference>
<evidence type="ECO:0000313" key="2">
    <source>
        <dbReference type="EMBL" id="SDX54017.1"/>
    </source>
</evidence>
<dbReference type="SUPFAM" id="SSF53067">
    <property type="entry name" value="Actin-like ATPase domain"/>
    <property type="match status" value="2"/>
</dbReference>
<dbReference type="NCBIfam" id="TIGR03725">
    <property type="entry name" value="T6A_YeaZ"/>
    <property type="match status" value="1"/>
</dbReference>
<dbReference type="RefSeq" id="WP_091742926.1">
    <property type="nucleotide sequence ID" value="NZ_FNNQ01000023.1"/>
</dbReference>
<dbReference type="STRING" id="1048340.SAMN05444487_1236"/>
<name>A0A1H3CIP9_9BACL</name>
<dbReference type="PANTHER" id="PTHR11735">
    <property type="entry name" value="TRNA N6-ADENOSINE THREONYLCARBAMOYLTRANSFERASE"/>
    <property type="match status" value="1"/>
</dbReference>
<dbReference type="InterPro" id="IPR043129">
    <property type="entry name" value="ATPase_NBD"/>
</dbReference>
<dbReference type="AlphaFoldDB" id="A0A1H3CIP9"/>
<sequence length="243" mass="26557">MKWLAVDTSTLVLGVAILEDGRLLGEVTTHLHKNHSVRLMPTVARLMEDLELTPRDLDAVVVAGGPGSYTGVRIGYTTAKTIAWSLGIPLYSVSSLVVLAMNGFRFPGEIVPLFDARRDRVYTGLYGVNEGELVPILSERVIDIESWLKELVGRGPILFMGEDVIRFQERILSVLGDLAHFGVPAENVSRASSLGMLGHRRYQQGVPPEKEDAAPNYLQLAEAEAKWLQNQANGGEENGAATH</sequence>
<gene>
    <name evidence="2" type="ORF">SAMN05444487_1236</name>
</gene>
<dbReference type="Gene3D" id="3.30.420.40">
    <property type="match status" value="2"/>
</dbReference>
<dbReference type="InterPro" id="IPR000905">
    <property type="entry name" value="Gcp-like_dom"/>
</dbReference>
<dbReference type="OrthoDB" id="9784166at2"/>
<dbReference type="PANTHER" id="PTHR11735:SF11">
    <property type="entry name" value="TRNA THREONYLCARBAMOYLADENOSINE BIOSYNTHESIS PROTEIN TSAB"/>
    <property type="match status" value="1"/>
</dbReference>
<protein>
    <submittedName>
        <fullName evidence="2">tRNA threonylcarbamoyladenosine biosynthesis protein TsaB</fullName>
    </submittedName>
</protein>
<reference evidence="2 3" key="1">
    <citation type="submission" date="2016-10" db="EMBL/GenBank/DDBJ databases">
        <authorList>
            <person name="de Groot N.N."/>
        </authorList>
    </citation>
    <scope>NUCLEOTIDE SEQUENCE [LARGE SCALE GENOMIC DNA]</scope>
    <source>
        <strain evidence="2 3">DSM 45610</strain>
    </source>
</reference>
<accession>A0A1H3CIP9</accession>
<evidence type="ECO:0000313" key="3">
    <source>
        <dbReference type="Proteomes" id="UP000198534"/>
    </source>
</evidence>
<keyword evidence="3" id="KW-1185">Reference proteome</keyword>